<evidence type="ECO:0000313" key="3">
    <source>
        <dbReference type="Proteomes" id="UP000775547"/>
    </source>
</evidence>
<proteinExistence type="predicted"/>
<comment type="caution">
    <text evidence="2">The sequence shown here is derived from an EMBL/GenBank/DDBJ whole genome shotgun (WGS) entry which is preliminary data.</text>
</comment>
<evidence type="ECO:0000256" key="1">
    <source>
        <dbReference type="SAM" id="SignalP"/>
    </source>
</evidence>
<dbReference type="Proteomes" id="UP000775547">
    <property type="component" value="Unassembled WGS sequence"/>
</dbReference>
<organism evidence="2 3">
    <name type="scientific">Asterophora parasitica</name>
    <dbReference type="NCBI Taxonomy" id="117018"/>
    <lineage>
        <taxon>Eukaryota</taxon>
        <taxon>Fungi</taxon>
        <taxon>Dikarya</taxon>
        <taxon>Basidiomycota</taxon>
        <taxon>Agaricomycotina</taxon>
        <taxon>Agaricomycetes</taxon>
        <taxon>Agaricomycetidae</taxon>
        <taxon>Agaricales</taxon>
        <taxon>Tricholomatineae</taxon>
        <taxon>Lyophyllaceae</taxon>
        <taxon>Asterophora</taxon>
    </lineage>
</organism>
<accession>A0A9P7G8Q9</accession>
<protein>
    <submittedName>
        <fullName evidence="2">Uncharacterized protein</fullName>
    </submittedName>
</protein>
<sequence>MRVAMAIFLATSSCRAAFWNKNVNANVDLDVETQGMLMTDEIGGLLSNQDILSNYAQRPDCFRTAAGRIRVHCTQLDMNEGERVNG</sequence>
<feature type="chain" id="PRO_5040383156" evidence="1">
    <location>
        <begin position="17"/>
        <end position="86"/>
    </location>
</feature>
<dbReference type="EMBL" id="JABCKV010000029">
    <property type="protein sequence ID" value="KAG5645969.1"/>
    <property type="molecule type" value="Genomic_DNA"/>
</dbReference>
<dbReference type="OrthoDB" id="5311848at2759"/>
<gene>
    <name evidence="2" type="ORF">DXG03_004761</name>
</gene>
<keyword evidence="1" id="KW-0732">Signal</keyword>
<name>A0A9P7G8Q9_9AGAR</name>
<evidence type="ECO:0000313" key="2">
    <source>
        <dbReference type="EMBL" id="KAG5645969.1"/>
    </source>
</evidence>
<reference evidence="2" key="1">
    <citation type="submission" date="2020-07" db="EMBL/GenBank/DDBJ databases">
        <authorList>
            <person name="Nieuwenhuis M."/>
            <person name="Van De Peppel L.J.J."/>
        </authorList>
    </citation>
    <scope>NUCLEOTIDE SEQUENCE</scope>
    <source>
        <strain evidence="2">AP01</strain>
        <tissue evidence="2">Mycelium</tissue>
    </source>
</reference>
<feature type="signal peptide" evidence="1">
    <location>
        <begin position="1"/>
        <end position="16"/>
    </location>
</feature>
<keyword evidence="3" id="KW-1185">Reference proteome</keyword>
<dbReference type="AlphaFoldDB" id="A0A9P7G8Q9"/>
<reference evidence="2" key="2">
    <citation type="submission" date="2021-10" db="EMBL/GenBank/DDBJ databases">
        <title>Phylogenomics reveals ancestral predisposition of the termite-cultivated fungus Termitomyces towards a domesticated lifestyle.</title>
        <authorList>
            <person name="Auxier B."/>
            <person name="Grum-Grzhimaylo A."/>
            <person name="Cardenas M.E."/>
            <person name="Lodge J.D."/>
            <person name="Laessoe T."/>
            <person name="Pedersen O."/>
            <person name="Smith M.E."/>
            <person name="Kuyper T.W."/>
            <person name="Franco-Molano E.A."/>
            <person name="Baroni T.J."/>
            <person name="Aanen D.K."/>
        </authorList>
    </citation>
    <scope>NUCLEOTIDE SEQUENCE</scope>
    <source>
        <strain evidence="2">AP01</strain>
        <tissue evidence="2">Mycelium</tissue>
    </source>
</reference>